<dbReference type="EMBL" id="JACJSI010000109">
    <property type="protein sequence ID" value="MBD2533693.1"/>
    <property type="molecule type" value="Genomic_DNA"/>
</dbReference>
<reference evidence="1 2" key="1">
    <citation type="journal article" date="2020" name="ISME J.">
        <title>Comparative genomics reveals insights into cyanobacterial evolution and habitat adaptation.</title>
        <authorList>
            <person name="Chen M.Y."/>
            <person name="Teng W.K."/>
            <person name="Zhao L."/>
            <person name="Hu C.X."/>
            <person name="Zhou Y.K."/>
            <person name="Han B.P."/>
            <person name="Song L.R."/>
            <person name="Shu W.S."/>
        </authorList>
    </citation>
    <scope>NUCLEOTIDE SEQUENCE [LARGE SCALE GENOMIC DNA]</scope>
    <source>
        <strain evidence="1 2">FACHB-838</strain>
    </source>
</reference>
<evidence type="ECO:0000313" key="1">
    <source>
        <dbReference type="EMBL" id="MBD2533693.1"/>
    </source>
</evidence>
<evidence type="ECO:0000313" key="2">
    <source>
        <dbReference type="Proteomes" id="UP000623440"/>
    </source>
</evidence>
<name>A0ABR8DWU3_9NOSO</name>
<dbReference type="Proteomes" id="UP000623440">
    <property type="component" value="Unassembled WGS sequence"/>
</dbReference>
<keyword evidence="2" id="KW-1185">Reference proteome</keyword>
<organism evidence="1 2">
    <name type="scientific">Nostoc flagelliforme FACHB-838</name>
    <dbReference type="NCBI Taxonomy" id="2692904"/>
    <lineage>
        <taxon>Bacteria</taxon>
        <taxon>Bacillati</taxon>
        <taxon>Cyanobacteriota</taxon>
        <taxon>Cyanophyceae</taxon>
        <taxon>Nostocales</taxon>
        <taxon>Nostocaceae</taxon>
        <taxon>Nostoc</taxon>
    </lineage>
</organism>
<comment type="caution">
    <text evidence="1">The sequence shown here is derived from an EMBL/GenBank/DDBJ whole genome shotgun (WGS) entry which is preliminary data.</text>
</comment>
<protein>
    <submittedName>
        <fullName evidence="1">Uncharacterized protein</fullName>
    </submittedName>
</protein>
<sequence length="277" mass="31504">MTHAIYTYQQLQLKSIARLKQIYSEIACTVEVSDKRCKDSWVSAIADYQASKIQKLIPAAPDNQSTAQAELDNYITDQAQFVAPEPLTIVEISFGDHEYYAGNQLIASINYDDNLTQPWVVMVNGTEKFRANTWARCNRFIEWHHQDGTLNQPVSTQTEVEETATTGNKIMAQIFNECEKYGFEILDDGIYQNDIKLGEVGCTDGGWWVMRTGEYQQLSCGCAVEAVQSLSMVRNSPSIEPTFEELLDRPFEMLAPDEWQRLRVYKPSTKSRELVTA</sequence>
<accession>A0ABR8DWU3</accession>
<gene>
    <name evidence="1" type="ORF">H6G97_30725</name>
</gene>
<proteinExistence type="predicted"/>